<evidence type="ECO:0000313" key="14">
    <source>
        <dbReference type="Proteomes" id="UP001283361"/>
    </source>
</evidence>
<comment type="caution">
    <text evidence="13">The sequence shown here is derived from an EMBL/GenBank/DDBJ whole genome shotgun (WGS) entry which is preliminary data.</text>
</comment>
<dbReference type="InterPro" id="IPR003582">
    <property type="entry name" value="ShKT_dom"/>
</dbReference>
<dbReference type="InterPro" id="IPR002035">
    <property type="entry name" value="VWF_A"/>
</dbReference>
<feature type="domain" description="ShKT" evidence="12">
    <location>
        <begin position="657"/>
        <end position="691"/>
    </location>
</feature>
<keyword evidence="5" id="KW-0325">Glycoprotein</keyword>
<evidence type="ECO:0000259" key="12">
    <source>
        <dbReference type="PROSITE" id="PS51670"/>
    </source>
</evidence>
<dbReference type="SMART" id="SM00214">
    <property type="entry name" value="VWC"/>
    <property type="match status" value="3"/>
</dbReference>
<accession>A0AAE1DEV8</accession>
<dbReference type="Pfam" id="PF00092">
    <property type="entry name" value="VWA"/>
    <property type="match status" value="3"/>
</dbReference>
<evidence type="ECO:0000256" key="6">
    <source>
        <dbReference type="PROSITE-ProRule" id="PRU01005"/>
    </source>
</evidence>
<evidence type="ECO:0000313" key="13">
    <source>
        <dbReference type="EMBL" id="KAK3767340.1"/>
    </source>
</evidence>
<dbReference type="GO" id="GO:0005576">
    <property type="term" value="C:extracellular region"/>
    <property type="evidence" value="ECO:0007669"/>
    <property type="project" value="UniProtKB-SubCell"/>
</dbReference>
<keyword evidence="4" id="KW-0677">Repeat</keyword>
<feature type="region of interest" description="Disordered" evidence="7">
    <location>
        <begin position="1003"/>
        <end position="1048"/>
    </location>
</feature>
<feature type="domain" description="ShKT" evidence="12">
    <location>
        <begin position="614"/>
        <end position="646"/>
    </location>
</feature>
<feature type="domain" description="VWFA" evidence="10">
    <location>
        <begin position="219"/>
        <end position="394"/>
    </location>
</feature>
<dbReference type="FunFam" id="3.40.50.410:FF:000004">
    <property type="entry name" value="collagen alpha-6(VI) chain"/>
    <property type="match status" value="2"/>
</dbReference>
<dbReference type="PROSITE" id="PS50234">
    <property type="entry name" value="VWFA"/>
    <property type="match status" value="3"/>
</dbReference>
<keyword evidence="8" id="KW-1133">Transmembrane helix</keyword>
<evidence type="ECO:0000259" key="9">
    <source>
        <dbReference type="PROSITE" id="PS50184"/>
    </source>
</evidence>
<dbReference type="PROSITE" id="PS51670">
    <property type="entry name" value="SHKT"/>
    <property type="match status" value="3"/>
</dbReference>
<dbReference type="SUPFAM" id="SSF57603">
    <property type="entry name" value="FnI-like domain"/>
    <property type="match status" value="2"/>
</dbReference>
<feature type="domain" description="ShKT" evidence="12">
    <location>
        <begin position="871"/>
        <end position="906"/>
    </location>
</feature>
<feature type="domain" description="VWFC" evidence="9">
    <location>
        <begin position="779"/>
        <end position="844"/>
    </location>
</feature>
<dbReference type="InterPro" id="IPR036465">
    <property type="entry name" value="vWFA_dom_sf"/>
</dbReference>
<comment type="subcellular location">
    <subcellularLocation>
        <location evidence="1">Secreted</location>
    </subcellularLocation>
</comment>
<evidence type="ECO:0000259" key="11">
    <source>
        <dbReference type="PROSITE" id="PS50835"/>
    </source>
</evidence>
<dbReference type="Pfam" id="PF01549">
    <property type="entry name" value="ShK"/>
    <property type="match status" value="3"/>
</dbReference>
<dbReference type="PROSITE" id="PS50835">
    <property type="entry name" value="IG_LIKE"/>
    <property type="match status" value="1"/>
</dbReference>
<dbReference type="PRINTS" id="PR00453">
    <property type="entry name" value="VWFADOMAIN"/>
</dbReference>
<dbReference type="InterPro" id="IPR007110">
    <property type="entry name" value="Ig-like_dom"/>
</dbReference>
<evidence type="ECO:0000256" key="5">
    <source>
        <dbReference type="ARBA" id="ARBA00023180"/>
    </source>
</evidence>
<dbReference type="PANTHER" id="PTHR24020">
    <property type="entry name" value="COLLAGEN ALPHA"/>
    <property type="match status" value="1"/>
</dbReference>
<dbReference type="SUPFAM" id="SSF53300">
    <property type="entry name" value="vWA-like"/>
    <property type="match status" value="3"/>
</dbReference>
<feature type="compositionally biased region" description="Basic and acidic residues" evidence="7">
    <location>
        <begin position="1304"/>
        <end position="1313"/>
    </location>
</feature>
<evidence type="ECO:0000256" key="8">
    <source>
        <dbReference type="SAM" id="Phobius"/>
    </source>
</evidence>
<feature type="domain" description="VWFA" evidence="10">
    <location>
        <begin position="26"/>
        <end position="205"/>
    </location>
</feature>
<proteinExistence type="predicted"/>
<dbReference type="SMART" id="SM00254">
    <property type="entry name" value="ShKT"/>
    <property type="match status" value="3"/>
</dbReference>
<dbReference type="SMART" id="SM00327">
    <property type="entry name" value="VWA"/>
    <property type="match status" value="3"/>
</dbReference>
<evidence type="ECO:0000256" key="3">
    <source>
        <dbReference type="ARBA" id="ARBA00022729"/>
    </source>
</evidence>
<name>A0AAE1DEV8_9GAST</name>
<feature type="domain" description="VWFC" evidence="9">
    <location>
        <begin position="702"/>
        <end position="767"/>
    </location>
</feature>
<evidence type="ECO:0000256" key="4">
    <source>
        <dbReference type="ARBA" id="ARBA00022737"/>
    </source>
</evidence>
<feature type="compositionally biased region" description="Polar residues" evidence="7">
    <location>
        <begin position="1021"/>
        <end position="1043"/>
    </location>
</feature>
<dbReference type="PANTHER" id="PTHR24020:SF20">
    <property type="entry name" value="PH DOMAIN-CONTAINING PROTEIN"/>
    <property type="match status" value="1"/>
</dbReference>
<sequence>MRYNYTALLPPSHLPPAPDCGLKPVDIVFINDASGSVGPVDFRKTLDFIENFVQALVIGPTDAQIGSVTFESDVHLEFDLNTYSNKQDIVKRVRTTNFPSGSTATHLGLEFALQNSFTRANGMRTYASQVAIVITDGQSNDKDLTAAAAKKLRDAGVTVFSIGVGDGPDKTELNAIASDPDSTHVYSVDDFNSLSRIKGSLQKRVCKTKLAFLCDGKADIMFLLESSNSVGSKNFELALDFVGGVTKNFFIGADNVQIGVATFTNRFSQKITLGQNNQRNSLESALSHIPFTGGAGTNTGRAIGSIRKRSFTVSAGHRANVPKLVVLVTSGQSTDREVMFREVQRARDAGITILAIGVGPEIDDGEMNVFASDGGQNVHRANVFEALKYLTGSVASNLCSMLKREPLASSQQTCGTMADIVFLVDSSGREEIFKSFLNFIKSYIKDLDIGQDNTRVGIVKFSNRPYNEINLNRYNSKEELTKRINRIEPRRGGRDTAAAIKYMENSMFKAINGDRPEVPNIAIILTDGKSTRPEETKLAAERARKNGIVIFSVGVGNETSRTELTDMASDPDNRHVLTVTDFTKFSSAISTIQSQTCHAIPVNLPPNVAPSDVCKDVVPNCAANQTICVDLRAWATTNCAKSCGFCSSSSPTVAPQCVDKVLDCPSYSARVCSGSSKQWAKENCWRFCGYCSPGTQTVGVVNRCSYKGREYDQGDKWDDGCAYECECDDAGKGQYVCYNKCPSFFNLLNECKLEQKAGKCCLEPVCKFDSTYTSKEVNETCVHNNKRYRQGQIWSDGCEFECICVDAATGFYTCQSKCAKYVSLPSNCKLVRPPGECCERPQCEFQTQVGKFTGSGGSRELARVSYMNTTCVDKISNCQTYPSNLCSSNTNRSFALNNCPKFCNLCDPERESSPAGLCLYQGKSYEQGETWHDGCEKTCVCEDAESGYIRCEDRCPDFLNLPRGCSLVTVLGQCCRLLSCDTPGIFTRSQLSVDTVGALPAQVNEYPTLPPGHTHPPGQDPRSTTSEQQSDARAQITSPTIPSDGSIYSEDGKVITAKITCDPAQEGHSTTLTCTARAENCMNVFKMTWQADDRKVVACTSSLCGSLYTSRDEFKTSISAINDNSNFITSTMTITNVSRISPFNMETQWACAICADREVLECNKLQVYAMPEASHSCFPEAIEGRFPGNLTHCNCRLTSDGYPSGVAKWFKGDEMVTNVSDGALVVTKNDFEGQHLPEQAEPVKSSVVVPAVVVTAVVSTVIAVAGLLIKNHLSEIKGLINLTSTADAPSVVKDHSLPTTDKPLNNDHQKQDEEMSTSKPDQGPGFVAEPRVMLNPFFDQGLST</sequence>
<dbReference type="EMBL" id="JAWDGP010004156">
    <property type="protein sequence ID" value="KAK3767340.1"/>
    <property type="molecule type" value="Genomic_DNA"/>
</dbReference>
<dbReference type="Proteomes" id="UP001283361">
    <property type="component" value="Unassembled WGS sequence"/>
</dbReference>
<dbReference type="CDD" id="cd01472">
    <property type="entry name" value="vWA_collagen"/>
    <property type="match status" value="1"/>
</dbReference>
<feature type="transmembrane region" description="Helical" evidence="8">
    <location>
        <begin position="1247"/>
        <end position="1269"/>
    </location>
</feature>
<keyword evidence="3" id="KW-0732">Signal</keyword>
<evidence type="ECO:0000259" key="10">
    <source>
        <dbReference type="PROSITE" id="PS50234"/>
    </source>
</evidence>
<feature type="domain" description="VWFA" evidence="10">
    <location>
        <begin position="419"/>
        <end position="592"/>
    </location>
</feature>
<feature type="region of interest" description="Disordered" evidence="7">
    <location>
        <begin position="1291"/>
        <end position="1330"/>
    </location>
</feature>
<dbReference type="PROSITE" id="PS50184">
    <property type="entry name" value="VWFC_2"/>
    <property type="match status" value="3"/>
</dbReference>
<keyword evidence="14" id="KW-1185">Reference proteome</keyword>
<organism evidence="13 14">
    <name type="scientific">Elysia crispata</name>
    <name type="common">lettuce slug</name>
    <dbReference type="NCBI Taxonomy" id="231223"/>
    <lineage>
        <taxon>Eukaryota</taxon>
        <taxon>Metazoa</taxon>
        <taxon>Spiralia</taxon>
        <taxon>Lophotrochozoa</taxon>
        <taxon>Mollusca</taxon>
        <taxon>Gastropoda</taxon>
        <taxon>Heterobranchia</taxon>
        <taxon>Euthyneura</taxon>
        <taxon>Panpulmonata</taxon>
        <taxon>Sacoglossa</taxon>
        <taxon>Placobranchoidea</taxon>
        <taxon>Plakobranchidae</taxon>
        <taxon>Elysia</taxon>
    </lineage>
</organism>
<keyword evidence="2" id="KW-0964">Secreted</keyword>
<keyword evidence="8" id="KW-0472">Membrane</keyword>
<dbReference type="InterPro" id="IPR001007">
    <property type="entry name" value="VWF_dom"/>
</dbReference>
<evidence type="ECO:0000256" key="2">
    <source>
        <dbReference type="ARBA" id="ARBA00022525"/>
    </source>
</evidence>
<gene>
    <name evidence="13" type="ORF">RRG08_050887</name>
</gene>
<reference evidence="13" key="1">
    <citation type="journal article" date="2023" name="G3 (Bethesda)">
        <title>A reference genome for the long-term kleptoplast-retaining sea slug Elysia crispata morphotype clarki.</title>
        <authorList>
            <person name="Eastman K.E."/>
            <person name="Pendleton A.L."/>
            <person name="Shaikh M.A."/>
            <person name="Suttiyut T."/>
            <person name="Ogas R."/>
            <person name="Tomko P."/>
            <person name="Gavelis G."/>
            <person name="Widhalm J.R."/>
            <person name="Wisecaver J.H."/>
        </authorList>
    </citation>
    <scope>NUCLEOTIDE SEQUENCE</scope>
    <source>
        <strain evidence="13">ECLA1</strain>
    </source>
</reference>
<feature type="disulfide bond" evidence="6">
    <location>
        <begin position="657"/>
        <end position="691"/>
    </location>
</feature>
<comment type="caution">
    <text evidence="6">Lacks conserved residue(s) required for the propagation of feature annotation.</text>
</comment>
<keyword evidence="8" id="KW-0812">Transmembrane</keyword>
<feature type="disulfide bond" evidence="6">
    <location>
        <begin position="621"/>
        <end position="639"/>
    </location>
</feature>
<feature type="domain" description="Ig-like" evidence="11">
    <location>
        <begin position="1039"/>
        <end position="1153"/>
    </location>
</feature>
<evidence type="ECO:0000256" key="7">
    <source>
        <dbReference type="SAM" id="MobiDB-lite"/>
    </source>
</evidence>
<evidence type="ECO:0000256" key="1">
    <source>
        <dbReference type="ARBA" id="ARBA00004613"/>
    </source>
</evidence>
<dbReference type="CDD" id="cd01450">
    <property type="entry name" value="vWFA_subfamily_ECM"/>
    <property type="match status" value="1"/>
</dbReference>
<protein>
    <submittedName>
        <fullName evidence="13">Uncharacterized protein</fullName>
    </submittedName>
</protein>
<dbReference type="Gene3D" id="3.40.50.410">
    <property type="entry name" value="von Willebrand factor, type A domain"/>
    <property type="match status" value="3"/>
</dbReference>
<keyword evidence="6" id="KW-1015">Disulfide bond</keyword>
<feature type="domain" description="VWFC" evidence="9">
    <location>
        <begin position="916"/>
        <end position="981"/>
    </location>
</feature>
<dbReference type="InterPro" id="IPR050525">
    <property type="entry name" value="ECM_Assembly_Org"/>
</dbReference>